<organism evidence="6 7">
    <name type="scientific">Mycena indigotica</name>
    <dbReference type="NCBI Taxonomy" id="2126181"/>
    <lineage>
        <taxon>Eukaryota</taxon>
        <taxon>Fungi</taxon>
        <taxon>Dikarya</taxon>
        <taxon>Basidiomycota</taxon>
        <taxon>Agaricomycotina</taxon>
        <taxon>Agaricomycetes</taxon>
        <taxon>Agaricomycetidae</taxon>
        <taxon>Agaricales</taxon>
        <taxon>Marasmiineae</taxon>
        <taxon>Mycenaceae</taxon>
        <taxon>Mycena</taxon>
    </lineage>
</organism>
<dbReference type="GO" id="GO:0008540">
    <property type="term" value="C:proteasome regulatory particle, base subcomplex"/>
    <property type="evidence" value="ECO:0007669"/>
    <property type="project" value="TreeGrafter"/>
</dbReference>
<evidence type="ECO:0000256" key="1">
    <source>
        <dbReference type="ARBA" id="ARBA00005574"/>
    </source>
</evidence>
<dbReference type="RefSeq" id="XP_037219070.1">
    <property type="nucleotide sequence ID" value="XM_037363426.1"/>
</dbReference>
<dbReference type="Proteomes" id="UP000636479">
    <property type="component" value="Unassembled WGS sequence"/>
</dbReference>
<dbReference type="SUPFAM" id="SSF53300">
    <property type="entry name" value="vWA-like"/>
    <property type="match status" value="1"/>
</dbReference>
<name>A0A8H6SJX6_9AGAR</name>
<feature type="compositionally biased region" description="Acidic residues" evidence="3">
    <location>
        <begin position="792"/>
        <end position="802"/>
    </location>
</feature>
<dbReference type="GO" id="GO:0005829">
    <property type="term" value="C:cytosol"/>
    <property type="evidence" value="ECO:0007669"/>
    <property type="project" value="TreeGrafter"/>
</dbReference>
<dbReference type="InterPro" id="IPR002035">
    <property type="entry name" value="VWF_A"/>
</dbReference>
<feature type="transmembrane region" description="Helical" evidence="4">
    <location>
        <begin position="265"/>
        <end position="286"/>
    </location>
</feature>
<protein>
    <submittedName>
        <fullName evidence="6">Multiubiquitin chain binding protein MBP1</fullName>
    </submittedName>
</protein>
<feature type="compositionally biased region" description="Gly residues" evidence="3">
    <location>
        <begin position="685"/>
        <end position="696"/>
    </location>
</feature>
<feature type="compositionally biased region" description="Low complexity" evidence="3">
    <location>
        <begin position="734"/>
        <end position="748"/>
    </location>
</feature>
<dbReference type="Gene3D" id="3.40.50.410">
    <property type="entry name" value="von Willebrand factor, type A domain"/>
    <property type="match status" value="1"/>
</dbReference>
<dbReference type="GO" id="GO:0043161">
    <property type="term" value="P:proteasome-mediated ubiquitin-dependent protein catabolic process"/>
    <property type="evidence" value="ECO:0007669"/>
    <property type="project" value="TreeGrafter"/>
</dbReference>
<keyword evidence="7" id="KW-1185">Reference proteome</keyword>
<feature type="transmembrane region" description="Helical" evidence="4">
    <location>
        <begin position="306"/>
        <end position="328"/>
    </location>
</feature>
<sequence length="822" mass="90922">MNYPETNSNFTDLPDGEIPIKYLCAWSRTASMSMQNGVVTDVAWWAESDTVLRHQFVLLRLRRQSVDHLAELYYDIKLERLGKHFPSFSPLASDTATIRRVSASQAWESKYIHNHTLFFALISHLSFVWPKEDAASPLYFHRAFSDVLDEHRRGPPLRLRDLTYYLELLSSQSPNYSIASSNCFWYSRLLFHIISLRHYSFPILATCFPLEEYLIPVSEGLTLDTRRKMVHEKTWLLHDPSSTGLVFRFLHYEERRNGLLMYSRLIGIIATIFISGTIGGIAYGGLRLSQWILGTREARFLLFNTLFWSSILCLLLGALGVSAVRNAVTALTQWQIRSKTEALMLSMDTPDYIPPILPLGSRYEDIPEIPFRRRQEKIWFISFKKHSSPYEPMRVKIQQLVKRMNPENFDLKVAMQEGVCSRLIYLCGTAKMPAFRTKYLRLLNNMADSTEGRVAVSKASQSPPTMPLEATMMIIDNSEYMRNGDYQPTRFDAQSDAVTTVVQTKIDTNPENTVGIMTMAGKGPEVLVTHTKEIGHILSALHATTSKIGGEVDIPTALAVAQLALKHRSNKNLRQRIIVFVASPLTGAGADDKGMIRLAKKLKKNNVAVDIVCYGDGIEQEEFTAEDGSKKTVLKAFIENTNSGDNSHMIIVPPSTSVLLSDALISSPILAADRMASIPDDLVPGGAGDGAGGSGGANNNNSQFEFGVDPSLDPELAMALRLSMQEAAARDAAEAATSSSSTTAPADPTDSEEDALLKQALALSQQDGDVDMDAPPPPTTATASTTTGAGDAMDEDDDDEEAAIARAIAMSMEQPEDNTKSK</sequence>
<dbReference type="Pfam" id="PF13519">
    <property type="entry name" value="VWA_2"/>
    <property type="match status" value="1"/>
</dbReference>
<dbReference type="PROSITE" id="PS50330">
    <property type="entry name" value="UIM"/>
    <property type="match status" value="2"/>
</dbReference>
<evidence type="ECO:0000259" key="5">
    <source>
        <dbReference type="PROSITE" id="PS50234"/>
    </source>
</evidence>
<feature type="domain" description="VWFA" evidence="5">
    <location>
        <begin position="470"/>
        <end position="669"/>
    </location>
</feature>
<feature type="compositionally biased region" description="Low complexity" evidence="3">
    <location>
        <begin position="757"/>
        <end position="766"/>
    </location>
</feature>
<proteinExistence type="inferred from homology"/>
<dbReference type="PROSITE" id="PS50234">
    <property type="entry name" value="VWFA"/>
    <property type="match status" value="1"/>
</dbReference>
<accession>A0A8H6SJX6</accession>
<dbReference type="FunFam" id="3.40.50.410:FF:000005">
    <property type="entry name" value="26S proteasome non-ATPase regulatory subunit 4"/>
    <property type="match status" value="1"/>
</dbReference>
<dbReference type="PANTHER" id="PTHR10223">
    <property type="entry name" value="26S PROTEASOME NON-ATPASE REGULATORY SUBUNIT 4"/>
    <property type="match status" value="1"/>
</dbReference>
<dbReference type="AlphaFoldDB" id="A0A8H6SJX6"/>
<evidence type="ECO:0000256" key="4">
    <source>
        <dbReference type="SAM" id="Phobius"/>
    </source>
</evidence>
<comment type="similarity">
    <text evidence="1">Belongs to the proteasome subunit S5A family.</text>
</comment>
<dbReference type="InterPro" id="IPR036465">
    <property type="entry name" value="vWFA_dom_sf"/>
</dbReference>
<feature type="region of interest" description="Disordered" evidence="3">
    <location>
        <begin position="730"/>
        <end position="822"/>
    </location>
</feature>
<feature type="compositionally biased region" description="Low complexity" evidence="3">
    <location>
        <begin position="780"/>
        <end position="791"/>
    </location>
</feature>
<dbReference type="Gene3D" id="1.10.287.3990">
    <property type="match status" value="1"/>
</dbReference>
<feature type="region of interest" description="Disordered" evidence="3">
    <location>
        <begin position="682"/>
        <end position="710"/>
    </location>
</feature>
<evidence type="ECO:0000313" key="7">
    <source>
        <dbReference type="Proteomes" id="UP000636479"/>
    </source>
</evidence>
<dbReference type="EMBL" id="JACAZF010000006">
    <property type="protein sequence ID" value="KAF7301070.1"/>
    <property type="molecule type" value="Genomic_DNA"/>
</dbReference>
<keyword evidence="4" id="KW-0812">Transmembrane</keyword>
<dbReference type="SMART" id="SM00327">
    <property type="entry name" value="VWA"/>
    <property type="match status" value="1"/>
</dbReference>
<dbReference type="GO" id="GO:0036435">
    <property type="term" value="F:K48-linked polyubiquitin modification-dependent protein binding"/>
    <property type="evidence" value="ECO:0007669"/>
    <property type="project" value="UniProtKB-ARBA"/>
</dbReference>
<dbReference type="SMART" id="SM00726">
    <property type="entry name" value="UIM"/>
    <property type="match status" value="3"/>
</dbReference>
<dbReference type="GeneID" id="59345942"/>
<evidence type="ECO:0000256" key="2">
    <source>
        <dbReference type="ARBA" id="ARBA00022942"/>
    </source>
</evidence>
<keyword evidence="2" id="KW-0647">Proteasome</keyword>
<dbReference type="InterPro" id="IPR027040">
    <property type="entry name" value="PSMD4"/>
</dbReference>
<evidence type="ECO:0000256" key="3">
    <source>
        <dbReference type="SAM" id="MobiDB-lite"/>
    </source>
</evidence>
<dbReference type="PANTHER" id="PTHR10223:SF0">
    <property type="entry name" value="26S PROTEASOME NON-ATPASE REGULATORY SUBUNIT 4"/>
    <property type="match status" value="1"/>
</dbReference>
<comment type="caution">
    <text evidence="6">The sequence shown here is derived from an EMBL/GenBank/DDBJ whole genome shotgun (WGS) entry which is preliminary data.</text>
</comment>
<evidence type="ECO:0000313" key="6">
    <source>
        <dbReference type="EMBL" id="KAF7301070.1"/>
    </source>
</evidence>
<dbReference type="InterPro" id="IPR003903">
    <property type="entry name" value="UIM_dom"/>
</dbReference>
<gene>
    <name evidence="6" type="ORF">MIND_00671000</name>
</gene>
<dbReference type="GO" id="GO:0005634">
    <property type="term" value="C:nucleus"/>
    <property type="evidence" value="ECO:0007669"/>
    <property type="project" value="TreeGrafter"/>
</dbReference>
<dbReference type="OrthoDB" id="1731724at2759"/>
<keyword evidence="4" id="KW-1133">Transmembrane helix</keyword>
<reference evidence="6" key="1">
    <citation type="submission" date="2020-05" db="EMBL/GenBank/DDBJ databases">
        <title>Mycena genomes resolve the evolution of fungal bioluminescence.</title>
        <authorList>
            <person name="Tsai I.J."/>
        </authorList>
    </citation>
    <scope>NUCLEOTIDE SEQUENCE</scope>
    <source>
        <strain evidence="6">171206Taipei</strain>
    </source>
</reference>
<dbReference type="Pfam" id="PF02809">
    <property type="entry name" value="UIM"/>
    <property type="match status" value="3"/>
</dbReference>
<keyword evidence="4" id="KW-0472">Membrane</keyword>